<gene>
    <name evidence="5" type="ordered locus">BFO_1903</name>
</gene>
<dbReference type="SUPFAM" id="SSF46689">
    <property type="entry name" value="Homeodomain-like"/>
    <property type="match status" value="1"/>
</dbReference>
<organism evidence="5 6">
    <name type="scientific">Tannerella forsythia (strain ATCC 43037 / JCM 10827 / CCUG 21028 A / KCTC 5666 / FDC 338)</name>
    <name type="common">Bacteroides forsythus</name>
    <dbReference type="NCBI Taxonomy" id="203275"/>
    <lineage>
        <taxon>Bacteria</taxon>
        <taxon>Pseudomonadati</taxon>
        <taxon>Bacteroidota</taxon>
        <taxon>Bacteroidia</taxon>
        <taxon>Bacteroidales</taxon>
        <taxon>Tannerellaceae</taxon>
        <taxon>Tannerella</taxon>
    </lineage>
</organism>
<dbReference type="Gene3D" id="1.10.10.60">
    <property type="entry name" value="Homeodomain-like"/>
    <property type="match status" value="1"/>
</dbReference>
<evidence type="ECO:0000256" key="2">
    <source>
        <dbReference type="ARBA" id="ARBA00023125"/>
    </source>
</evidence>
<evidence type="ECO:0000256" key="1">
    <source>
        <dbReference type="ARBA" id="ARBA00023015"/>
    </source>
</evidence>
<keyword evidence="6" id="KW-1185">Reference proteome</keyword>
<dbReference type="eggNOG" id="COG4977">
    <property type="taxonomic scope" value="Bacteria"/>
</dbReference>
<keyword evidence="3" id="KW-0804">Transcription</keyword>
<name>G8UPL3_TANFA</name>
<keyword evidence="2" id="KW-0238">DNA-binding</keyword>
<dbReference type="GO" id="GO:0043565">
    <property type="term" value="F:sequence-specific DNA binding"/>
    <property type="evidence" value="ECO:0007669"/>
    <property type="project" value="InterPro"/>
</dbReference>
<dbReference type="GO" id="GO:0003700">
    <property type="term" value="F:DNA-binding transcription factor activity"/>
    <property type="evidence" value="ECO:0007669"/>
    <property type="project" value="InterPro"/>
</dbReference>
<dbReference type="Pfam" id="PF12833">
    <property type="entry name" value="HTH_18"/>
    <property type="match status" value="1"/>
</dbReference>
<dbReference type="AlphaFoldDB" id="G8UPL3"/>
<dbReference type="HOGENOM" id="CLU_000445_88_2_10"/>
<reference evidence="6" key="1">
    <citation type="submission" date="2011-12" db="EMBL/GenBank/DDBJ databases">
        <title>Complete sequence of Tannerella forsythia ATCC 43037.</title>
        <authorList>
            <person name="Dewhirst F."/>
            <person name="Tanner A."/>
            <person name="Izard J."/>
            <person name="Brinkac L."/>
            <person name="Durkin A.S."/>
            <person name="Hostetler J."/>
            <person name="Shetty J."/>
            <person name="Torralba M."/>
            <person name="Gill S."/>
            <person name="Nelson K."/>
        </authorList>
    </citation>
    <scope>NUCLEOTIDE SEQUENCE [LARGE SCALE GENOMIC DNA]</scope>
    <source>
        <strain evidence="6">ATCC 43037 / JCM 10827 / CCUG 33226 / KCTC 5666 / FDC 338</strain>
    </source>
</reference>
<dbReference type="PANTHER" id="PTHR43280">
    <property type="entry name" value="ARAC-FAMILY TRANSCRIPTIONAL REGULATOR"/>
    <property type="match status" value="1"/>
</dbReference>
<proteinExistence type="predicted"/>
<dbReference type="Proteomes" id="UP000005436">
    <property type="component" value="Chromosome"/>
</dbReference>
<evidence type="ECO:0000313" key="6">
    <source>
        <dbReference type="Proteomes" id="UP000005436"/>
    </source>
</evidence>
<dbReference type="KEGG" id="tfo:BFO_1903"/>
<evidence type="ECO:0000259" key="4">
    <source>
        <dbReference type="PROSITE" id="PS01124"/>
    </source>
</evidence>
<dbReference type="STRING" id="203275.BFO_1903"/>
<dbReference type="PATRIC" id="fig|203275.8.peg.1726"/>
<feature type="domain" description="HTH araC/xylS-type" evidence="4">
    <location>
        <begin position="201"/>
        <end position="299"/>
    </location>
</feature>
<dbReference type="SMART" id="SM00342">
    <property type="entry name" value="HTH_ARAC"/>
    <property type="match status" value="1"/>
</dbReference>
<evidence type="ECO:0000313" key="5">
    <source>
        <dbReference type="EMBL" id="AEW21471.1"/>
    </source>
</evidence>
<evidence type="ECO:0000256" key="3">
    <source>
        <dbReference type="ARBA" id="ARBA00023163"/>
    </source>
</evidence>
<dbReference type="InterPro" id="IPR009057">
    <property type="entry name" value="Homeodomain-like_sf"/>
</dbReference>
<accession>G8UPL3</accession>
<keyword evidence="1" id="KW-0805">Transcription regulation</keyword>
<sequence length="301" mass="35191">MHSDSFLTMKANSLSIRHFVNDPEAMERELLLKFFRFEGNRANVLQLEHIPAVLTAGCVVLCLKGGLSLKLNEQVYSIKSNDLCVIFPNTMVQTLTRSEDMDCIVLASDLEFIRNFPVTHASMLYLMISKMPCVALSDREKKIMLAHFDYIRMNYERKDFPYRIDVTRQLLLVLCHEIAAIYQNGEQAAIPSDTYQEKLFRRFIRLVTEHYEQERRVDFYAEKLCITSKYLSQVIKKLSQKTAAQWIDDFVVRRAKLMLLSSPLTVQQVSDRLNFPNPSFFTQYFRRKTGKTPKEFRLTVQ</sequence>
<dbReference type="EMBL" id="CP003191">
    <property type="protein sequence ID" value="AEW21471.1"/>
    <property type="molecule type" value="Genomic_DNA"/>
</dbReference>
<protein>
    <submittedName>
        <fullName evidence="5">Transcriptional regulator, AraC family</fullName>
    </submittedName>
</protein>
<dbReference type="InterPro" id="IPR018060">
    <property type="entry name" value="HTH_AraC"/>
</dbReference>
<dbReference type="PROSITE" id="PS01124">
    <property type="entry name" value="HTH_ARAC_FAMILY_2"/>
    <property type="match status" value="1"/>
</dbReference>
<dbReference type="PANTHER" id="PTHR43280:SF32">
    <property type="entry name" value="TRANSCRIPTIONAL REGULATORY PROTEIN"/>
    <property type="match status" value="1"/>
</dbReference>